<keyword evidence="4" id="KW-1133">Transmembrane helix</keyword>
<feature type="transmembrane region" description="Helical" evidence="4">
    <location>
        <begin position="286"/>
        <end position="311"/>
    </location>
</feature>
<dbReference type="PANTHER" id="PTHR43630:SF1">
    <property type="entry name" value="POLY-BETA-1,6-N-ACETYL-D-GLUCOSAMINE SYNTHASE"/>
    <property type="match status" value="1"/>
</dbReference>
<comment type="similarity">
    <text evidence="1">Belongs to the glycosyltransferase 2 family.</text>
</comment>
<evidence type="ECO:0000256" key="3">
    <source>
        <dbReference type="ARBA" id="ARBA00022679"/>
    </source>
</evidence>
<proteinExistence type="inferred from homology"/>
<evidence type="ECO:0000313" key="6">
    <source>
        <dbReference type="EMBL" id="OHA76596.1"/>
    </source>
</evidence>
<dbReference type="InterPro" id="IPR029044">
    <property type="entry name" value="Nucleotide-diphossugar_trans"/>
</dbReference>
<feature type="domain" description="Glycosyltransferase 2-like" evidence="5">
    <location>
        <begin position="7"/>
        <end position="179"/>
    </location>
</feature>
<dbReference type="InterPro" id="IPR001173">
    <property type="entry name" value="Glyco_trans_2-like"/>
</dbReference>
<evidence type="ECO:0000256" key="4">
    <source>
        <dbReference type="SAM" id="Phobius"/>
    </source>
</evidence>
<name>A0A1G2RUQ9_9BACT</name>
<evidence type="ECO:0000313" key="7">
    <source>
        <dbReference type="Proteomes" id="UP000178222"/>
    </source>
</evidence>
<keyword evidence="3" id="KW-0808">Transferase</keyword>
<evidence type="ECO:0000259" key="5">
    <source>
        <dbReference type="Pfam" id="PF00535"/>
    </source>
</evidence>
<evidence type="ECO:0000256" key="2">
    <source>
        <dbReference type="ARBA" id="ARBA00022676"/>
    </source>
</evidence>
<evidence type="ECO:0000256" key="1">
    <source>
        <dbReference type="ARBA" id="ARBA00006739"/>
    </source>
</evidence>
<dbReference type="Proteomes" id="UP000178222">
    <property type="component" value="Unassembled WGS sequence"/>
</dbReference>
<dbReference type="Pfam" id="PF00535">
    <property type="entry name" value="Glycos_transf_2"/>
    <property type="match status" value="1"/>
</dbReference>
<dbReference type="GO" id="GO:0016757">
    <property type="term" value="F:glycosyltransferase activity"/>
    <property type="evidence" value="ECO:0007669"/>
    <property type="project" value="UniProtKB-KW"/>
</dbReference>
<dbReference type="Gene3D" id="3.90.550.10">
    <property type="entry name" value="Spore Coat Polysaccharide Biosynthesis Protein SpsA, Chain A"/>
    <property type="match status" value="1"/>
</dbReference>
<dbReference type="CDD" id="cd02525">
    <property type="entry name" value="Succinoglycan_BP_ExoA"/>
    <property type="match status" value="1"/>
</dbReference>
<keyword evidence="4" id="KW-0472">Membrane</keyword>
<keyword evidence="2" id="KW-0328">Glycosyltransferase</keyword>
<sequence length="315" mass="35173">MGEKFVSIIVPCFNEERHIAECLDSILANNYPAGKAEILVVDGMSKDRTREIIQRYSIPNTQYSIRLLDNPKVITPAAMNIGIQAAKGDVIIKMDAHCVYAKDYISKCVRHLRESNADNVGGVLKAVPPKNTLMAKAIALSLSHVFGVGGSYFRTGADQPREVDTVAFGCYRREVFEKIGPYDERMEKTEDLELNYRLGKAGGRIMLFPDIKAVYYPSSDTLGSFFRHNFTDGIWATYPLKYGFKVSLRHLIPLIFVLTLPVSIWLYIPVSLFFSLKIAIVENNVALFLVLPFVFAARHIGYGLGSLVGLAKIIL</sequence>
<reference evidence="6 7" key="1">
    <citation type="journal article" date="2016" name="Nat. Commun.">
        <title>Thousands of microbial genomes shed light on interconnected biogeochemical processes in an aquifer system.</title>
        <authorList>
            <person name="Anantharaman K."/>
            <person name="Brown C.T."/>
            <person name="Hug L.A."/>
            <person name="Sharon I."/>
            <person name="Castelle C.J."/>
            <person name="Probst A.J."/>
            <person name="Thomas B.C."/>
            <person name="Singh A."/>
            <person name="Wilkins M.J."/>
            <person name="Karaoz U."/>
            <person name="Brodie E.L."/>
            <person name="Williams K.H."/>
            <person name="Hubbard S.S."/>
            <person name="Banfield J.F."/>
        </authorList>
    </citation>
    <scope>NUCLEOTIDE SEQUENCE [LARGE SCALE GENOMIC DNA]</scope>
</reference>
<accession>A0A1G2RUQ9</accession>
<dbReference type="EMBL" id="MHUL01000031">
    <property type="protein sequence ID" value="OHA76596.1"/>
    <property type="molecule type" value="Genomic_DNA"/>
</dbReference>
<gene>
    <name evidence="6" type="ORF">A3J30_04625</name>
</gene>
<dbReference type="SUPFAM" id="SSF53448">
    <property type="entry name" value="Nucleotide-diphospho-sugar transferases"/>
    <property type="match status" value="1"/>
</dbReference>
<comment type="caution">
    <text evidence="6">The sequence shown here is derived from an EMBL/GenBank/DDBJ whole genome shotgun (WGS) entry which is preliminary data.</text>
</comment>
<dbReference type="PANTHER" id="PTHR43630">
    <property type="entry name" value="POLY-BETA-1,6-N-ACETYL-D-GLUCOSAMINE SYNTHASE"/>
    <property type="match status" value="1"/>
</dbReference>
<organism evidence="6 7">
    <name type="scientific">Candidatus Wildermuthbacteria bacterium RIFCSPLOWO2_02_FULL_47_9c</name>
    <dbReference type="NCBI Taxonomy" id="1802466"/>
    <lineage>
        <taxon>Bacteria</taxon>
        <taxon>Candidatus Wildermuthiibacteriota</taxon>
    </lineage>
</organism>
<keyword evidence="4" id="KW-0812">Transmembrane</keyword>
<protein>
    <recommendedName>
        <fullName evidence="5">Glycosyltransferase 2-like domain-containing protein</fullName>
    </recommendedName>
</protein>
<feature type="transmembrane region" description="Helical" evidence="4">
    <location>
        <begin position="251"/>
        <end position="274"/>
    </location>
</feature>
<dbReference type="AlphaFoldDB" id="A0A1G2RUQ9"/>